<sequence>MHSQRFVKVGLLHSSTGTMACNEAPLADMLRFEIDKANEAGGLLGCKIVPVEFDPASDWLNYGQYARQMIRDQQVAALFGCWTSTSRKAVLPVVEEEDCLLYYPLDYEGEEQSPNIFYLGATPNQKLFPAIEYLLSAPGGAFDRFFMLGTDFNYPRTINRVLRAFLDAKGLKTLGLPEHYVPFSHRNWDQEIAAIAAFRAGGRGVIVSSIVGDANQDFLAAYHAAGFKAEDLPILGLSLNELDLATLDPAAVKGHYACWNYFMSHDTEGNQAFLRSWQMAAGANRPVCDAMIAARTGFRMWLRAATAAGTTRAATVRQYMFGQTEMGLDGEPVIMGINHHVEMGMSIARARADRRFDIVWRSEEPLRGNPWAAEHIIASTTAVTAQRELLDALPTPLIVIDDDGQLRYRSASTDDYFGRDIAPDYLEALRKAADRAAANGAEGDDPVAEIVVRTPSGELHNLTVVSRRIVFAGVPSRLLSLADVTYIRRIESTLRLMNADLEQLATTDGLTGLANRRHFMQELAARIAQCETSDRPVGVLLIDLDHFKSINDRFGHAAGDKALIETARVLHETLNADCAQQDLVARVGGEEFAVILSASSIEEADRVAERLRACIAAVHFETGGVMVRLSCSVGATLCIAGDSPEATLKRADDGLYAAKRDGRNRVVFRRSA</sequence>
<dbReference type="PROSITE" id="PS50887">
    <property type="entry name" value="GGDEF"/>
    <property type="match status" value="1"/>
</dbReference>
<dbReference type="Pfam" id="PF00990">
    <property type="entry name" value="GGDEF"/>
    <property type="match status" value="1"/>
</dbReference>
<organism evidence="3 4">
    <name type="scientific">Xaviernesmea oryzae</name>
    <dbReference type="NCBI Taxonomy" id="464029"/>
    <lineage>
        <taxon>Bacteria</taxon>
        <taxon>Pseudomonadati</taxon>
        <taxon>Pseudomonadota</taxon>
        <taxon>Alphaproteobacteria</taxon>
        <taxon>Hyphomicrobiales</taxon>
        <taxon>Rhizobiaceae</taxon>
        <taxon>Rhizobium/Agrobacterium group</taxon>
        <taxon>Xaviernesmea</taxon>
    </lineage>
</organism>
<feature type="domain" description="GGDEF" evidence="2">
    <location>
        <begin position="535"/>
        <end position="671"/>
    </location>
</feature>
<gene>
    <name evidence="3" type="ORF">BJF93_04155</name>
</gene>
<dbReference type="FunFam" id="3.30.70.270:FF:000001">
    <property type="entry name" value="Diguanylate cyclase domain protein"/>
    <property type="match status" value="1"/>
</dbReference>
<dbReference type="CDD" id="cd01949">
    <property type="entry name" value="GGDEF"/>
    <property type="match status" value="1"/>
</dbReference>
<name>A0A1Q9AUJ1_9HYPH</name>
<keyword evidence="4" id="KW-1185">Reference proteome</keyword>
<evidence type="ECO:0000259" key="1">
    <source>
        <dbReference type="PROSITE" id="PS50112"/>
    </source>
</evidence>
<dbReference type="Gene3D" id="3.30.70.270">
    <property type="match status" value="1"/>
</dbReference>
<dbReference type="CDD" id="cd06355">
    <property type="entry name" value="PBP1_FmdD-like"/>
    <property type="match status" value="1"/>
</dbReference>
<dbReference type="PANTHER" id="PTHR47628:SF1">
    <property type="entry name" value="ALIPHATIC AMIDASE EXPRESSION-REGULATING PROTEIN"/>
    <property type="match status" value="1"/>
</dbReference>
<dbReference type="PROSITE" id="PS50112">
    <property type="entry name" value="PAS"/>
    <property type="match status" value="1"/>
</dbReference>
<dbReference type="InterPro" id="IPR000014">
    <property type="entry name" value="PAS"/>
</dbReference>
<reference evidence="3 4" key="1">
    <citation type="submission" date="2016-09" db="EMBL/GenBank/DDBJ databases">
        <title>Rhizobium sp. nov., a novel species isolated from the rice rhizosphere.</title>
        <authorList>
            <person name="Zhao J."/>
            <person name="Zhang X."/>
        </authorList>
    </citation>
    <scope>NUCLEOTIDE SEQUENCE [LARGE SCALE GENOMIC DNA]</scope>
    <source>
        <strain evidence="3 4">1.7048</strain>
    </source>
</reference>
<dbReference type="EMBL" id="MKIP01000053">
    <property type="protein sequence ID" value="OLP59119.1"/>
    <property type="molecule type" value="Genomic_DNA"/>
</dbReference>
<protein>
    <recommendedName>
        <fullName evidence="5">Diguanylate cyclase</fullName>
    </recommendedName>
</protein>
<dbReference type="InterPro" id="IPR000160">
    <property type="entry name" value="GGDEF_dom"/>
</dbReference>
<dbReference type="NCBIfam" id="TIGR00254">
    <property type="entry name" value="GGDEF"/>
    <property type="match status" value="1"/>
</dbReference>
<evidence type="ECO:0000259" key="2">
    <source>
        <dbReference type="PROSITE" id="PS50887"/>
    </source>
</evidence>
<dbReference type="PROSITE" id="PS51257">
    <property type="entry name" value="PROKAR_LIPOPROTEIN"/>
    <property type="match status" value="1"/>
</dbReference>
<feature type="domain" description="PAS" evidence="1">
    <location>
        <begin position="382"/>
        <end position="418"/>
    </location>
</feature>
<dbReference type="GO" id="GO:0003824">
    <property type="term" value="F:catalytic activity"/>
    <property type="evidence" value="ECO:0007669"/>
    <property type="project" value="UniProtKB-ARBA"/>
</dbReference>
<dbReference type="InterPro" id="IPR043128">
    <property type="entry name" value="Rev_trsase/Diguanyl_cyclase"/>
</dbReference>
<dbReference type="InterPro" id="IPR017777">
    <property type="entry name" value="ABC_urea-bd_UrtA"/>
</dbReference>
<dbReference type="SMART" id="SM00267">
    <property type="entry name" value="GGDEF"/>
    <property type="match status" value="1"/>
</dbReference>
<evidence type="ECO:0000313" key="3">
    <source>
        <dbReference type="EMBL" id="OLP59119.1"/>
    </source>
</evidence>
<dbReference type="Pfam" id="PF13433">
    <property type="entry name" value="Peripla_BP_5"/>
    <property type="match status" value="1"/>
</dbReference>
<dbReference type="Proteomes" id="UP000186364">
    <property type="component" value="Unassembled WGS sequence"/>
</dbReference>
<dbReference type="InterPro" id="IPR029787">
    <property type="entry name" value="Nucleotide_cyclase"/>
</dbReference>
<dbReference type="AlphaFoldDB" id="A0A1Q9AUJ1"/>
<dbReference type="InterPro" id="IPR035965">
    <property type="entry name" value="PAS-like_dom_sf"/>
</dbReference>
<dbReference type="InterPro" id="IPR028082">
    <property type="entry name" value="Peripla_BP_I"/>
</dbReference>
<comment type="caution">
    <text evidence="3">The sequence shown here is derived from an EMBL/GenBank/DDBJ whole genome shotgun (WGS) entry which is preliminary data.</text>
</comment>
<evidence type="ECO:0000313" key="4">
    <source>
        <dbReference type="Proteomes" id="UP000186364"/>
    </source>
</evidence>
<evidence type="ECO:0008006" key="5">
    <source>
        <dbReference type="Google" id="ProtNLM"/>
    </source>
</evidence>
<dbReference type="RefSeq" id="WP_075628462.1">
    <property type="nucleotide sequence ID" value="NZ_FOAM01000004.1"/>
</dbReference>
<dbReference type="SUPFAM" id="SSF55785">
    <property type="entry name" value="PYP-like sensor domain (PAS domain)"/>
    <property type="match status" value="1"/>
</dbReference>
<dbReference type="SUPFAM" id="SSF55073">
    <property type="entry name" value="Nucleotide cyclase"/>
    <property type="match status" value="1"/>
</dbReference>
<dbReference type="PANTHER" id="PTHR47628">
    <property type="match status" value="1"/>
</dbReference>
<dbReference type="SUPFAM" id="SSF53822">
    <property type="entry name" value="Periplasmic binding protein-like I"/>
    <property type="match status" value="1"/>
</dbReference>
<accession>A0A1Q9AUJ1</accession>
<dbReference type="OrthoDB" id="9802022at2"/>
<dbReference type="Gene3D" id="3.40.50.2300">
    <property type="match status" value="2"/>
</dbReference>
<proteinExistence type="predicted"/>